<keyword evidence="2" id="KW-0732">Signal</keyword>
<dbReference type="AlphaFoldDB" id="A0A2T3GBH2"/>
<feature type="chain" id="PRO_5038773362" description="Tubuliform spidroin" evidence="2">
    <location>
        <begin position="20"/>
        <end position="699"/>
    </location>
</feature>
<gene>
    <name evidence="3" type="ORF">CPA40_04000</name>
</gene>
<reference evidence="4" key="1">
    <citation type="submission" date="2017-09" db="EMBL/GenBank/DDBJ databases">
        <authorList>
            <person name="Sela D.A."/>
            <person name="Albert K."/>
        </authorList>
    </citation>
    <scope>NUCLEOTIDE SEQUENCE [LARGE SCALE GENOMIC DNA]</scope>
    <source>
        <strain evidence="4">UMA51805</strain>
    </source>
</reference>
<evidence type="ECO:0000313" key="3">
    <source>
        <dbReference type="EMBL" id="PST46827.1"/>
    </source>
</evidence>
<comment type="caution">
    <text evidence="3">The sequence shown here is derived from an EMBL/GenBank/DDBJ whole genome shotgun (WGS) entry which is preliminary data.</text>
</comment>
<proteinExistence type="predicted"/>
<accession>A0A2T3GBH2</accession>
<reference evidence="3 4" key="2">
    <citation type="submission" date="2018-03" db="EMBL/GenBank/DDBJ databases">
        <title>The comparative genomics of Bifidobacterium callitrichos reflects dietary carbohydrate utilization within the common marmoset gut.</title>
        <authorList>
            <person name="Rani A."/>
        </authorList>
    </citation>
    <scope>NUCLEOTIDE SEQUENCE [LARGE SCALE GENOMIC DNA]</scope>
    <source>
        <strain evidence="3 4">UMA51805</strain>
    </source>
</reference>
<evidence type="ECO:0008006" key="5">
    <source>
        <dbReference type="Google" id="ProtNLM"/>
    </source>
</evidence>
<dbReference type="EMBL" id="NWTX01000004">
    <property type="protein sequence ID" value="PST46827.1"/>
    <property type="molecule type" value="Genomic_DNA"/>
</dbReference>
<sequence length="699" mass="70250">MRRPISGLVRACATTCALAVVSSLALGGAIGIDAAAQRAAIPSIDGASVFTVIDDGGEPGDLFLVDAGDSSASDGSGRPIAVTQVEAGKRAIPLDVDVTYSLDGPNVDRATITGATGVVGVHIQINETLLDDLTDAGSDDSRRFLIVFTVPTRVADDLTVSTDSSIVGTQGSNTLVAAVVRAGEQVDCYMNAKKFTMGQIAFVSAPGSSGVSVASALAAEAQAMGDGSATFSQSGQSDASGKSKSTVSTVAGDTGSGRYQHLIDQLTKLRDLERSLASSEIASKQADYDKAFHAYMAAYVGSYTNHLSGSIGSSTQLTALMGTAGELSGDTPLAKAVLGEANATDALASAHQHTGAADAIDQVIRMVRAQGVDGLADTLKRRAGEEETEGAKEYSAGQSQLSQAMIPYSMAYTDAYTKHLSALTGGTSAGAASHLDEALAATDKEFASSGAHAGDTAKVNAAMSALASARERTGAAAAYRQITLRFADELSGVGAASGSGTSNTTGSDVSGGNSGFGTLEPVGSNGSLAARAEIRRLRKLADAERRAAKASSGDVTTTVVDETAAKTDASDVMKFAGGIPGAGGASGASGEKSGEDESKGTADSATTSGKSGGGNEDKATAETARNRLSPYFGMVGMDPGPMLVVDTDELINDTTVISDAGELIAAALDQGADRLLSAGASVGDASATVTRFLIVEPGI</sequence>
<evidence type="ECO:0000313" key="4">
    <source>
        <dbReference type="Proteomes" id="UP000240228"/>
    </source>
</evidence>
<dbReference type="RefSeq" id="WP_107043800.1">
    <property type="nucleotide sequence ID" value="NZ_NWTX01000004.1"/>
</dbReference>
<feature type="compositionally biased region" description="Low complexity" evidence="1">
    <location>
        <begin position="495"/>
        <end position="511"/>
    </location>
</feature>
<evidence type="ECO:0000256" key="2">
    <source>
        <dbReference type="SAM" id="SignalP"/>
    </source>
</evidence>
<feature type="compositionally biased region" description="Polar residues" evidence="1">
    <location>
        <begin position="229"/>
        <end position="251"/>
    </location>
</feature>
<organism evidence="3 4">
    <name type="scientific">Bifidobacterium callitrichos</name>
    <dbReference type="NCBI Taxonomy" id="762209"/>
    <lineage>
        <taxon>Bacteria</taxon>
        <taxon>Bacillati</taxon>
        <taxon>Actinomycetota</taxon>
        <taxon>Actinomycetes</taxon>
        <taxon>Bifidobacteriales</taxon>
        <taxon>Bifidobacteriaceae</taxon>
        <taxon>Bifidobacterium</taxon>
    </lineage>
</organism>
<feature type="region of interest" description="Disordered" evidence="1">
    <location>
        <begin position="580"/>
        <end position="621"/>
    </location>
</feature>
<name>A0A2T3GBH2_9BIFI</name>
<keyword evidence="4" id="KW-1185">Reference proteome</keyword>
<protein>
    <recommendedName>
        <fullName evidence="5">Tubuliform spidroin</fullName>
    </recommendedName>
</protein>
<feature type="region of interest" description="Disordered" evidence="1">
    <location>
        <begin position="495"/>
        <end position="524"/>
    </location>
</feature>
<feature type="signal peptide" evidence="2">
    <location>
        <begin position="1"/>
        <end position="19"/>
    </location>
</feature>
<evidence type="ECO:0000256" key="1">
    <source>
        <dbReference type="SAM" id="MobiDB-lite"/>
    </source>
</evidence>
<feature type="region of interest" description="Disordered" evidence="1">
    <location>
        <begin position="228"/>
        <end position="252"/>
    </location>
</feature>
<dbReference type="Proteomes" id="UP000240228">
    <property type="component" value="Unassembled WGS sequence"/>
</dbReference>